<evidence type="ECO:0000256" key="1">
    <source>
        <dbReference type="ARBA" id="ARBA00004141"/>
    </source>
</evidence>
<dbReference type="PRINTS" id="PR01012">
    <property type="entry name" value="NRPEPTIDEYR"/>
</dbReference>
<evidence type="ECO:0000313" key="13">
    <source>
        <dbReference type="Proteomes" id="UP000694843"/>
    </source>
</evidence>
<dbReference type="InterPro" id="IPR000276">
    <property type="entry name" value="GPCR_Rhodpsn"/>
</dbReference>
<dbReference type="SMART" id="SM01381">
    <property type="entry name" value="7TM_GPCR_Srsx"/>
    <property type="match status" value="1"/>
</dbReference>
<dbReference type="InterPro" id="IPR000611">
    <property type="entry name" value="NPY_rcpt"/>
</dbReference>
<dbReference type="SUPFAM" id="SSF81321">
    <property type="entry name" value="Family A G protein-coupled receptor-like"/>
    <property type="match status" value="1"/>
</dbReference>
<keyword evidence="8 9" id="KW-0807">Transducer</keyword>
<dbReference type="PANTHER" id="PTHR24235:SF29">
    <property type="entry name" value="GH23382P"/>
    <property type="match status" value="1"/>
</dbReference>
<dbReference type="KEGG" id="hazt:108678384"/>
<feature type="transmembrane region" description="Helical" evidence="11">
    <location>
        <begin position="295"/>
        <end position="321"/>
    </location>
</feature>
<keyword evidence="13" id="KW-1185">Reference proteome</keyword>
<evidence type="ECO:0000256" key="5">
    <source>
        <dbReference type="ARBA" id="ARBA00023040"/>
    </source>
</evidence>
<dbReference type="Pfam" id="PF00001">
    <property type="entry name" value="7tm_1"/>
    <property type="match status" value="1"/>
</dbReference>
<feature type="transmembrane region" description="Helical" evidence="11">
    <location>
        <begin position="83"/>
        <end position="108"/>
    </location>
</feature>
<dbReference type="OMA" id="DRKRRTN"/>
<gene>
    <name evidence="14" type="primary">LOC108678384</name>
</gene>
<dbReference type="GO" id="GO:0043005">
    <property type="term" value="C:neuron projection"/>
    <property type="evidence" value="ECO:0007669"/>
    <property type="project" value="TreeGrafter"/>
</dbReference>
<evidence type="ECO:0000256" key="7">
    <source>
        <dbReference type="ARBA" id="ARBA00023170"/>
    </source>
</evidence>
<feature type="transmembrane region" description="Helical" evidence="11">
    <location>
        <begin position="128"/>
        <end position="146"/>
    </location>
</feature>
<dbReference type="GeneID" id="108678384"/>
<keyword evidence="5 9" id="KW-0297">G-protein coupled receptor</keyword>
<dbReference type="RefSeq" id="XP_018022277.1">
    <property type="nucleotide sequence ID" value="XM_018166788.2"/>
</dbReference>
<feature type="compositionally biased region" description="Polar residues" evidence="10">
    <location>
        <begin position="412"/>
        <end position="428"/>
    </location>
</feature>
<evidence type="ECO:0000256" key="3">
    <source>
        <dbReference type="ARBA" id="ARBA00022692"/>
    </source>
</evidence>
<evidence type="ECO:0000256" key="2">
    <source>
        <dbReference type="ARBA" id="ARBA00010663"/>
    </source>
</evidence>
<dbReference type="Proteomes" id="UP000694843">
    <property type="component" value="Unplaced"/>
</dbReference>
<reference evidence="14" key="1">
    <citation type="submission" date="2025-08" db="UniProtKB">
        <authorList>
            <consortium name="RefSeq"/>
        </authorList>
    </citation>
    <scope>IDENTIFICATION</scope>
    <source>
        <tissue evidence="14">Whole organism</tissue>
    </source>
</reference>
<evidence type="ECO:0000256" key="4">
    <source>
        <dbReference type="ARBA" id="ARBA00022989"/>
    </source>
</evidence>
<evidence type="ECO:0000256" key="9">
    <source>
        <dbReference type="RuleBase" id="RU000688"/>
    </source>
</evidence>
<dbReference type="GO" id="GO:0042923">
    <property type="term" value="F:neuropeptide binding"/>
    <property type="evidence" value="ECO:0007669"/>
    <property type="project" value="TreeGrafter"/>
</dbReference>
<keyword evidence="6 11" id="KW-0472">Membrane</keyword>
<evidence type="ECO:0000256" key="11">
    <source>
        <dbReference type="SAM" id="Phobius"/>
    </source>
</evidence>
<sequence>MQENWTFWNDMRELNVSETNTSDDSDRNVYNTSVPYDVMKNTSVLAVFFLVYLIIFTLGIFGNCLVCYVVFKNKHMQTVTNFFIANLALADILLCVLAVPFTPLYFAMGRWAFGRVLCKLVPVTQGTSVYVSTLTLMSIAVDRYFVIIHPFRPKLQLIVCYSIIISIWLFSMSSTMPYAYYVNQELYEDVLFCEEFWPSEFMRRIFSSFTTIMQFGVPFIIILYCYVMISVRMNERIRIKSGSRGSQKEESDREKKRRTNRMLIAMVTIFGGCWLPFNTIHLVGDYNASASKSAYYNLCFFITHTLAMSSTCYNPLLYAWLNENFRKEFMLVLPCFKSLDGPAGRKSVYRSERTDNNITVGETLPHHGNTESSFVVSVTCRDNHKVQEEMVQLTTIAEELATNGEIREKNGEAQTSDTNLTTNSTENK</sequence>
<feature type="transmembrane region" description="Helical" evidence="11">
    <location>
        <begin position="44"/>
        <end position="71"/>
    </location>
</feature>
<comment type="similarity">
    <text evidence="2 9">Belongs to the G-protein coupled receptor 1 family.</text>
</comment>
<dbReference type="InterPro" id="IPR017452">
    <property type="entry name" value="GPCR_Rhodpsn_7TM"/>
</dbReference>
<dbReference type="PRINTS" id="PR00237">
    <property type="entry name" value="GPCRRHODOPSN"/>
</dbReference>
<accession>A0A8B7P8Z0</accession>
<evidence type="ECO:0000256" key="6">
    <source>
        <dbReference type="ARBA" id="ARBA00023136"/>
    </source>
</evidence>
<dbReference type="CDD" id="cd15203">
    <property type="entry name" value="7tmA_NPYR-like"/>
    <property type="match status" value="1"/>
</dbReference>
<evidence type="ECO:0000256" key="8">
    <source>
        <dbReference type="ARBA" id="ARBA00023224"/>
    </source>
</evidence>
<dbReference type="OrthoDB" id="9046662at2759"/>
<organism evidence="13 14">
    <name type="scientific">Hyalella azteca</name>
    <name type="common">Amphipod</name>
    <dbReference type="NCBI Taxonomy" id="294128"/>
    <lineage>
        <taxon>Eukaryota</taxon>
        <taxon>Metazoa</taxon>
        <taxon>Ecdysozoa</taxon>
        <taxon>Arthropoda</taxon>
        <taxon>Crustacea</taxon>
        <taxon>Multicrustacea</taxon>
        <taxon>Malacostraca</taxon>
        <taxon>Eumalacostraca</taxon>
        <taxon>Peracarida</taxon>
        <taxon>Amphipoda</taxon>
        <taxon>Senticaudata</taxon>
        <taxon>Talitrida</taxon>
        <taxon>Talitroidea</taxon>
        <taxon>Hyalellidae</taxon>
        <taxon>Hyalella</taxon>
    </lineage>
</organism>
<evidence type="ECO:0000313" key="14">
    <source>
        <dbReference type="RefSeq" id="XP_018022277.1"/>
    </source>
</evidence>
<dbReference type="PROSITE" id="PS00237">
    <property type="entry name" value="G_PROTEIN_RECEP_F1_1"/>
    <property type="match status" value="1"/>
</dbReference>
<feature type="domain" description="G-protein coupled receptors family 1 profile" evidence="12">
    <location>
        <begin position="62"/>
        <end position="318"/>
    </location>
</feature>
<dbReference type="GO" id="GO:0005886">
    <property type="term" value="C:plasma membrane"/>
    <property type="evidence" value="ECO:0007669"/>
    <property type="project" value="TreeGrafter"/>
</dbReference>
<dbReference type="GO" id="GO:0004983">
    <property type="term" value="F:neuropeptide Y receptor activity"/>
    <property type="evidence" value="ECO:0007669"/>
    <property type="project" value="InterPro"/>
</dbReference>
<dbReference type="Gene3D" id="1.20.1070.10">
    <property type="entry name" value="Rhodopsin 7-helix transmembrane proteins"/>
    <property type="match status" value="1"/>
</dbReference>
<feature type="transmembrane region" description="Helical" evidence="11">
    <location>
        <begin position="158"/>
        <end position="181"/>
    </location>
</feature>
<dbReference type="PANTHER" id="PTHR24235">
    <property type="entry name" value="NEUROPEPTIDE Y RECEPTOR"/>
    <property type="match status" value="1"/>
</dbReference>
<comment type="subcellular location">
    <subcellularLocation>
        <location evidence="1">Membrane</location>
        <topology evidence="1">Multi-pass membrane protein</topology>
    </subcellularLocation>
</comment>
<name>A0A8B7P8Z0_HYAAZ</name>
<feature type="transmembrane region" description="Helical" evidence="11">
    <location>
        <begin position="205"/>
        <end position="229"/>
    </location>
</feature>
<feature type="region of interest" description="Disordered" evidence="10">
    <location>
        <begin position="403"/>
        <end position="428"/>
    </location>
</feature>
<dbReference type="PROSITE" id="PS50262">
    <property type="entry name" value="G_PROTEIN_RECEP_F1_2"/>
    <property type="match status" value="1"/>
</dbReference>
<evidence type="ECO:0000259" key="12">
    <source>
        <dbReference type="PROSITE" id="PS50262"/>
    </source>
</evidence>
<keyword evidence="3 9" id="KW-0812">Transmembrane</keyword>
<keyword evidence="7 9" id="KW-0675">Receptor</keyword>
<evidence type="ECO:0000256" key="10">
    <source>
        <dbReference type="SAM" id="MobiDB-lite"/>
    </source>
</evidence>
<keyword evidence="4 11" id="KW-1133">Transmembrane helix</keyword>
<protein>
    <submittedName>
        <fullName evidence="14">Prolactin-releasing peptide receptor-like</fullName>
    </submittedName>
</protein>
<feature type="transmembrane region" description="Helical" evidence="11">
    <location>
        <begin position="263"/>
        <end position="283"/>
    </location>
</feature>
<proteinExistence type="inferred from homology"/>
<dbReference type="AlphaFoldDB" id="A0A8B7P8Z0"/>